<evidence type="ECO:0000256" key="7">
    <source>
        <dbReference type="ARBA" id="ARBA00024042"/>
    </source>
</evidence>
<feature type="binding site" evidence="8">
    <location>
        <begin position="306"/>
        <end position="330"/>
    </location>
    <ligand>
        <name>FMN</name>
        <dbReference type="ChEBI" id="CHEBI:58210"/>
    </ligand>
</feature>
<comment type="similarity">
    <text evidence="7 8">Belongs to the FMN-dependent alpha-hydroxy acid dehydrogenase family.</text>
</comment>
<gene>
    <name evidence="8 10" type="primary">lldD</name>
    <name evidence="10" type="ORF">HHA04nite_25150</name>
</gene>
<comment type="catalytic activity">
    <reaction evidence="8">
        <text>(S)-lactate + A = pyruvate + AH2</text>
        <dbReference type="Rhea" id="RHEA:45816"/>
        <dbReference type="ChEBI" id="CHEBI:13193"/>
        <dbReference type="ChEBI" id="CHEBI:15361"/>
        <dbReference type="ChEBI" id="CHEBI:16651"/>
        <dbReference type="ChEBI" id="CHEBI:17499"/>
    </reaction>
</comment>
<dbReference type="InterPro" id="IPR013785">
    <property type="entry name" value="Aldolase_TIM"/>
</dbReference>
<dbReference type="InterPro" id="IPR020920">
    <property type="entry name" value="LldD"/>
</dbReference>
<keyword evidence="6 8" id="KW-0472">Membrane</keyword>
<feature type="domain" description="FMN hydroxy acid dehydrogenase" evidence="9">
    <location>
        <begin position="1"/>
        <end position="380"/>
    </location>
</feature>
<feature type="binding site" evidence="8">
    <location>
        <position position="155"/>
    </location>
    <ligand>
        <name>FMN</name>
        <dbReference type="ChEBI" id="CHEBI:58210"/>
    </ligand>
</feature>
<evidence type="ECO:0000256" key="8">
    <source>
        <dbReference type="HAMAP-Rule" id="MF_01559"/>
    </source>
</evidence>
<dbReference type="SUPFAM" id="SSF51395">
    <property type="entry name" value="FMN-linked oxidoreductases"/>
    <property type="match status" value="1"/>
</dbReference>
<dbReference type="EC" id="1.1.-.-" evidence="8"/>
<evidence type="ECO:0000313" key="10">
    <source>
        <dbReference type="EMBL" id="GEK73971.1"/>
    </source>
</evidence>
<keyword evidence="2 8" id="KW-1003">Cell membrane</keyword>
<feature type="binding site" evidence="8">
    <location>
        <position position="127"/>
    </location>
    <ligand>
        <name>FMN</name>
        <dbReference type="ChEBI" id="CHEBI:58210"/>
    </ligand>
</feature>
<dbReference type="InterPro" id="IPR008259">
    <property type="entry name" value="FMN_hydac_DH_AS"/>
</dbReference>
<dbReference type="PIRSF" id="PIRSF000138">
    <property type="entry name" value="Al-hdrx_acd_dh"/>
    <property type="match status" value="1"/>
</dbReference>
<feature type="binding site" evidence="8">
    <location>
        <position position="106"/>
    </location>
    <ligand>
        <name>FMN</name>
        <dbReference type="ChEBI" id="CHEBI:58210"/>
    </ligand>
</feature>
<evidence type="ECO:0000313" key="11">
    <source>
        <dbReference type="Proteomes" id="UP000321121"/>
    </source>
</evidence>
<evidence type="ECO:0000256" key="2">
    <source>
        <dbReference type="ARBA" id="ARBA00022475"/>
    </source>
</evidence>
<dbReference type="InterPro" id="IPR037396">
    <property type="entry name" value="FMN_HAD"/>
</dbReference>
<dbReference type="InterPro" id="IPR012133">
    <property type="entry name" value="Alpha-hydoxy_acid_DH_FMN"/>
</dbReference>
<feature type="binding site" evidence="8">
    <location>
        <position position="278"/>
    </location>
    <ligand>
        <name>substrate</name>
    </ligand>
</feature>
<evidence type="ECO:0000256" key="6">
    <source>
        <dbReference type="ARBA" id="ARBA00023136"/>
    </source>
</evidence>
<dbReference type="Gene3D" id="3.20.20.70">
    <property type="entry name" value="Aldolase class I"/>
    <property type="match status" value="1"/>
</dbReference>
<dbReference type="Pfam" id="PF01070">
    <property type="entry name" value="FMN_dh"/>
    <property type="match status" value="1"/>
</dbReference>
<keyword evidence="3 8" id="KW-0285">Flavoprotein</keyword>
<comment type="function">
    <text evidence="8">Catalyzes the conversion of L-lactate to pyruvate. Is coupled to the respiratory chain.</text>
</comment>
<dbReference type="PROSITE" id="PS00557">
    <property type="entry name" value="FMN_HYDROXY_ACID_DH_1"/>
    <property type="match status" value="1"/>
</dbReference>
<feature type="binding site" evidence="8">
    <location>
        <position position="164"/>
    </location>
    <ligand>
        <name>substrate</name>
    </ligand>
</feature>
<keyword evidence="4 8" id="KW-0288">FMN</keyword>
<proteinExistence type="inferred from homology"/>
<dbReference type="CDD" id="cd02809">
    <property type="entry name" value="alpha_hydroxyacid_oxid_FMN"/>
    <property type="match status" value="1"/>
</dbReference>
<name>A0ABQ0U731_9GAMM</name>
<dbReference type="PANTHER" id="PTHR10578">
    <property type="entry name" value="S -2-HYDROXY-ACID OXIDASE-RELATED"/>
    <property type="match status" value="1"/>
</dbReference>
<dbReference type="PANTHER" id="PTHR10578:SF85">
    <property type="entry name" value="L-LACTATE DEHYDROGENASE"/>
    <property type="match status" value="1"/>
</dbReference>
<dbReference type="EMBL" id="BJUS01000033">
    <property type="protein sequence ID" value="GEK73971.1"/>
    <property type="molecule type" value="Genomic_DNA"/>
</dbReference>
<keyword evidence="5 8" id="KW-0560">Oxidoreductase</keyword>
<protein>
    <recommendedName>
        <fullName evidence="8">L-lactate dehydrogenase</fullName>
        <ecNumber evidence="8">1.1.-.-</ecNumber>
    </recommendedName>
</protein>
<accession>A0ABQ0U731</accession>
<feature type="binding site" evidence="8">
    <location>
        <position position="251"/>
    </location>
    <ligand>
        <name>FMN</name>
        <dbReference type="ChEBI" id="CHEBI:58210"/>
    </ligand>
</feature>
<feature type="binding site" evidence="8">
    <location>
        <position position="24"/>
    </location>
    <ligand>
        <name>substrate</name>
    </ligand>
</feature>
<comment type="cofactor">
    <cofactor evidence="1 8">
        <name>FMN</name>
        <dbReference type="ChEBI" id="CHEBI:58210"/>
    </cofactor>
</comment>
<feature type="binding site" evidence="8">
    <location>
        <position position="129"/>
    </location>
    <ligand>
        <name>substrate</name>
    </ligand>
</feature>
<dbReference type="InterPro" id="IPR000262">
    <property type="entry name" value="FMN-dep_DH"/>
</dbReference>
<sequence length="386" mass="41806">MIISAATDYRQAAKRRIPPFLFHYADGGAYAEHTLRRNVEDLGEIGLRQRVLKDMSSLSLETELFGESMAMPVALAPVGLTGMYARRGEVQAARAAAGKGIPFTLSTVSVCPIHEVASAVDRPIWFQLYVLKDRGFMKHVLERAKAAGVKTLVFTVDMPVPGARYRDAHSGMSGKHGGIRRMLQAATRPRWAWDVGIHGRPHDLGNVSDYRGQPTELEDYIAWLGNNFDPSISWKDLEWIREFWGGPMIIKGILDPEDARDAVRFGADGIVVSNHGGRQLDGVPSSARALPAIADAVKGDLAILADSGVRNGLDVVRMVAMGADSVLLGRAFIYALATAGEAGVAHLLELIDKEMRVAMTLTGARTIADLGPDSLVTEARLRGSNA</sequence>
<dbReference type="PROSITE" id="PS51349">
    <property type="entry name" value="FMN_HYDROXY_ACID_DH_2"/>
    <property type="match status" value="1"/>
</dbReference>
<comment type="caution">
    <text evidence="10">The sequence shown here is derived from an EMBL/GenBank/DDBJ whole genome shotgun (WGS) entry which is preliminary data.</text>
</comment>
<dbReference type="HAMAP" id="MF_01559">
    <property type="entry name" value="L_lact_dehydr"/>
    <property type="match status" value="1"/>
</dbReference>
<comment type="subcellular location">
    <subcellularLocation>
        <location evidence="8">Cell membrane</location>
        <topology evidence="8">Peripheral membrane protein</topology>
    </subcellularLocation>
</comment>
<evidence type="ECO:0000259" key="9">
    <source>
        <dbReference type="PROSITE" id="PS51349"/>
    </source>
</evidence>
<reference evidence="10 11" key="1">
    <citation type="submission" date="2019-07" db="EMBL/GenBank/DDBJ databases">
        <title>Whole genome shotgun sequence of Halomonas halophila NBRC 102604.</title>
        <authorList>
            <person name="Hosoyama A."/>
            <person name="Uohara A."/>
            <person name="Ohji S."/>
            <person name="Ichikawa N."/>
        </authorList>
    </citation>
    <scope>NUCLEOTIDE SEQUENCE [LARGE SCALE GENOMIC DNA]</scope>
    <source>
        <strain evidence="10 11">NBRC 102604</strain>
    </source>
</reference>
<keyword evidence="11" id="KW-1185">Reference proteome</keyword>
<organism evidence="10 11">
    <name type="scientific">Halomonas halophila</name>
    <dbReference type="NCBI Taxonomy" id="29573"/>
    <lineage>
        <taxon>Bacteria</taxon>
        <taxon>Pseudomonadati</taxon>
        <taxon>Pseudomonadota</taxon>
        <taxon>Gammaproteobacteria</taxon>
        <taxon>Oceanospirillales</taxon>
        <taxon>Halomonadaceae</taxon>
        <taxon>Halomonas</taxon>
    </lineage>
</organism>
<evidence type="ECO:0000256" key="4">
    <source>
        <dbReference type="ARBA" id="ARBA00022643"/>
    </source>
</evidence>
<dbReference type="RefSeq" id="WP_146909606.1">
    <property type="nucleotide sequence ID" value="NZ_BJUS01000033.1"/>
</dbReference>
<dbReference type="Proteomes" id="UP000321121">
    <property type="component" value="Unassembled WGS sequence"/>
</dbReference>
<dbReference type="NCBIfam" id="NF033901">
    <property type="entry name" value="L_lactate_LldD"/>
    <property type="match status" value="1"/>
</dbReference>
<feature type="active site" description="Proton acceptor" evidence="8">
    <location>
        <position position="275"/>
    </location>
</feature>
<evidence type="ECO:0000256" key="3">
    <source>
        <dbReference type="ARBA" id="ARBA00022630"/>
    </source>
</evidence>
<dbReference type="NCBIfam" id="NF008398">
    <property type="entry name" value="PRK11197.1"/>
    <property type="match status" value="1"/>
</dbReference>
<evidence type="ECO:0000256" key="1">
    <source>
        <dbReference type="ARBA" id="ARBA00001917"/>
    </source>
</evidence>
<evidence type="ECO:0000256" key="5">
    <source>
        <dbReference type="ARBA" id="ARBA00023002"/>
    </source>
</evidence>